<evidence type="ECO:0000256" key="2">
    <source>
        <dbReference type="ARBA" id="ARBA00022723"/>
    </source>
</evidence>
<name>A0A2T7BMD1_9BACT</name>
<dbReference type="GO" id="GO:0016787">
    <property type="term" value="F:hydrolase activity"/>
    <property type="evidence" value="ECO:0007669"/>
    <property type="project" value="UniProtKB-KW"/>
</dbReference>
<dbReference type="PANTHER" id="PTHR46233">
    <property type="entry name" value="HYDROXYACYLGLUTATHIONE HYDROLASE GLOC"/>
    <property type="match status" value="1"/>
</dbReference>
<dbReference type="AlphaFoldDB" id="A0A2T7BMD1"/>
<dbReference type="InterPro" id="IPR036866">
    <property type="entry name" value="RibonucZ/Hydroxyglut_hydro"/>
</dbReference>
<sequence>MIQIQQFTFNPLQENTYLLISEGKACIIIDPGCYYEIERKELLDFIQREKLHVVQLLNTHTHFDHIFGNTLIAKTFGLKPAFHAADQPVFDRATEVGVMYNIPFEPSVPPGRYLETGERIPFGDAELEVLFTPGHSPGSVSFYCEKEKFVIGGDVLFYQSIGRTDLPYGDHETLLTSIREQLFTLPDDVKVFPGHGPATTIGFEKKYNPFLQG</sequence>
<accession>A0A2T7BMD1</accession>
<reference evidence="6 7" key="1">
    <citation type="submission" date="2018-04" db="EMBL/GenBank/DDBJ databases">
        <title>Chitinophaga fuyangensis sp. nov., isolated from soil in a chemical factory.</title>
        <authorList>
            <person name="Chen K."/>
        </authorList>
    </citation>
    <scope>NUCLEOTIDE SEQUENCE [LARGE SCALE GENOMIC DNA]</scope>
    <source>
        <strain evidence="6 7">LY-1</strain>
    </source>
</reference>
<dbReference type="Proteomes" id="UP000244450">
    <property type="component" value="Unassembled WGS sequence"/>
</dbReference>
<evidence type="ECO:0000259" key="5">
    <source>
        <dbReference type="SMART" id="SM00849"/>
    </source>
</evidence>
<dbReference type="EMBL" id="QCYK01000001">
    <property type="protein sequence ID" value="PUZ28837.1"/>
    <property type="molecule type" value="Genomic_DNA"/>
</dbReference>
<evidence type="ECO:0000256" key="4">
    <source>
        <dbReference type="ARBA" id="ARBA00022833"/>
    </source>
</evidence>
<dbReference type="SMART" id="SM00849">
    <property type="entry name" value="Lactamase_B"/>
    <property type="match status" value="1"/>
</dbReference>
<comment type="caution">
    <text evidence="6">The sequence shown here is derived from an EMBL/GenBank/DDBJ whole genome shotgun (WGS) entry which is preliminary data.</text>
</comment>
<dbReference type="SUPFAM" id="SSF56281">
    <property type="entry name" value="Metallo-hydrolase/oxidoreductase"/>
    <property type="match status" value="1"/>
</dbReference>
<keyword evidence="3 6" id="KW-0378">Hydrolase</keyword>
<evidence type="ECO:0000256" key="1">
    <source>
        <dbReference type="ARBA" id="ARBA00001947"/>
    </source>
</evidence>
<dbReference type="CDD" id="cd06262">
    <property type="entry name" value="metallo-hydrolase-like_MBL-fold"/>
    <property type="match status" value="1"/>
</dbReference>
<dbReference type="InterPro" id="IPR001279">
    <property type="entry name" value="Metallo-B-lactamas"/>
</dbReference>
<evidence type="ECO:0000256" key="3">
    <source>
        <dbReference type="ARBA" id="ARBA00022801"/>
    </source>
</evidence>
<dbReference type="OrthoDB" id="9802248at2"/>
<comment type="cofactor">
    <cofactor evidence="1">
        <name>Zn(2+)</name>
        <dbReference type="ChEBI" id="CHEBI:29105"/>
    </cofactor>
</comment>
<dbReference type="Pfam" id="PF00753">
    <property type="entry name" value="Lactamase_B"/>
    <property type="match status" value="1"/>
</dbReference>
<gene>
    <name evidence="6" type="ORF">DCC81_04970</name>
</gene>
<keyword evidence="4" id="KW-0862">Zinc</keyword>
<evidence type="ECO:0000313" key="6">
    <source>
        <dbReference type="EMBL" id="PUZ28837.1"/>
    </source>
</evidence>
<dbReference type="PANTHER" id="PTHR46233:SF3">
    <property type="entry name" value="HYDROXYACYLGLUTATHIONE HYDROLASE GLOC"/>
    <property type="match status" value="1"/>
</dbReference>
<dbReference type="Gene3D" id="3.60.15.10">
    <property type="entry name" value="Ribonuclease Z/Hydroxyacylglutathione hydrolase-like"/>
    <property type="match status" value="1"/>
</dbReference>
<organism evidence="6 7">
    <name type="scientific">Chitinophaga parva</name>
    <dbReference type="NCBI Taxonomy" id="2169414"/>
    <lineage>
        <taxon>Bacteria</taxon>
        <taxon>Pseudomonadati</taxon>
        <taxon>Bacteroidota</taxon>
        <taxon>Chitinophagia</taxon>
        <taxon>Chitinophagales</taxon>
        <taxon>Chitinophagaceae</taxon>
        <taxon>Chitinophaga</taxon>
    </lineage>
</organism>
<keyword evidence="2" id="KW-0479">Metal-binding</keyword>
<keyword evidence="7" id="KW-1185">Reference proteome</keyword>
<dbReference type="InterPro" id="IPR051453">
    <property type="entry name" value="MBL_Glyoxalase_II"/>
</dbReference>
<proteinExistence type="predicted"/>
<dbReference type="GO" id="GO:0046872">
    <property type="term" value="F:metal ion binding"/>
    <property type="evidence" value="ECO:0007669"/>
    <property type="project" value="UniProtKB-KW"/>
</dbReference>
<feature type="domain" description="Metallo-beta-lactamase" evidence="5">
    <location>
        <begin position="13"/>
        <end position="195"/>
    </location>
</feature>
<protein>
    <submittedName>
        <fullName evidence="6">MBL fold hydrolase</fullName>
    </submittedName>
</protein>
<dbReference type="RefSeq" id="WP_108685477.1">
    <property type="nucleotide sequence ID" value="NZ_QCYK01000001.1"/>
</dbReference>
<evidence type="ECO:0000313" key="7">
    <source>
        <dbReference type="Proteomes" id="UP000244450"/>
    </source>
</evidence>